<dbReference type="NCBIfam" id="TIGR01456">
    <property type="entry name" value="CECR5"/>
    <property type="match status" value="1"/>
</dbReference>
<dbReference type="GO" id="GO:0046474">
    <property type="term" value="P:glycerophospholipid biosynthetic process"/>
    <property type="evidence" value="ECO:0007669"/>
    <property type="project" value="TreeGrafter"/>
</dbReference>
<dbReference type="InterPro" id="IPR006357">
    <property type="entry name" value="HAD-SF_hydro_IIA"/>
</dbReference>
<evidence type="ECO:0000313" key="8">
    <source>
        <dbReference type="Proteomes" id="UP000195871"/>
    </source>
</evidence>
<dbReference type="OrthoDB" id="10251048at2759"/>
<dbReference type="Proteomes" id="UP000029867">
    <property type="component" value="Unassembled WGS sequence"/>
</dbReference>
<dbReference type="Proteomes" id="UP000189274">
    <property type="component" value="Unassembled WGS sequence"/>
</dbReference>
<dbReference type="VEuPathDB" id="FungiDB:C5L36_0A05590"/>
<dbReference type="Pfam" id="PF13344">
    <property type="entry name" value="Hydrolase_6"/>
    <property type="match status" value="1"/>
</dbReference>
<sequence>MSVDNPTSYLNNDNIDQLVPEKKKRVSSISLSDQFVSAIPSMSQLANLPRPLIPTVDVDLNRSSMEKDLPKFKKDMIDHPRVASYAFAFDIDGVLVRGPDTLEPGVRAIKYLEGDNPYNIKVPYIFVTNGGGKHESVRAQDLSRRLQTDIAVDQIVQGHTPMKELSDVYKNVLVVGGVGNTCRNVAKKYGFKNVYTPYDIMKWDPSVTPYYTMTEEDLSYCDDHQDVDFSQTKIDAIMVFADSRNWAADQQIILELLMSKEGYMGTISETFEDGPPIYFAHSDFVWSTNYRLVRYGMGALQVSIAALYREHTGKELKVIRFGKPQRSTFKFAEKVLHTWRKSILTEHIDELTSTADSTTQTSVFSSNDDSKYTSVFNDSESESDEEDSSDRDQPSSAPLTFQSLTKLKINQPSGATLVSSNSFSSPDDLPPPSTVYFVGDTPESDIRFANSHDESWFSILVNTGVYQSNTVPKYAPKKQCENVFEAVKFAVEREHAKELSEWNKHALDQPIT</sequence>
<reference evidence="5 8" key="5">
    <citation type="submission" date="2017-05" db="EMBL/GenBank/DDBJ databases">
        <title>The Genome Sequence of Candida krusei Ckrusei653.</title>
        <authorList>
            <person name="Cuomo C."/>
            <person name="Forche A."/>
            <person name="Young S."/>
            <person name="Abouelleil A."/>
            <person name="Cao P."/>
            <person name="Chapman S."/>
            <person name="Cusick C."/>
            <person name="Shea T."/>
            <person name="Nusbaum C."/>
            <person name="Birren B."/>
        </authorList>
    </citation>
    <scope>NUCLEOTIDE SEQUENCE [LARGE SCALE GENOMIC DNA]</scope>
    <source>
        <strain evidence="5 8">Ckrusei653</strain>
    </source>
</reference>
<dbReference type="NCBIfam" id="TIGR01460">
    <property type="entry name" value="HAD-SF-IIA"/>
    <property type="match status" value="1"/>
</dbReference>
<dbReference type="PANTHER" id="PTHR14269">
    <property type="entry name" value="CDP-DIACYLGLYCEROL--GLYCEROL-3-PHOSPHATE 3-PHOSPHATIDYLTRANSFERASE-RELATED"/>
    <property type="match status" value="1"/>
</dbReference>
<dbReference type="GO" id="GO:0016787">
    <property type="term" value="F:hydrolase activity"/>
    <property type="evidence" value="ECO:0007669"/>
    <property type="project" value="UniProtKB-KW"/>
</dbReference>
<reference evidence="6" key="1">
    <citation type="journal article" date="2014" name="Microb. Cell Fact.">
        <title>Exploiting Issatchenkia orientalis SD108 for succinic acid production.</title>
        <authorList>
            <person name="Xiao H."/>
            <person name="Shao Z."/>
            <person name="Jiang Y."/>
            <person name="Dole S."/>
            <person name="Zhao H."/>
        </authorList>
    </citation>
    <scope>NUCLEOTIDE SEQUENCE [LARGE SCALE GENOMIC DNA]</scope>
    <source>
        <strain evidence="6">SD108</strain>
    </source>
</reference>
<organism evidence="3 6">
    <name type="scientific">Pichia kudriavzevii</name>
    <name type="common">Yeast</name>
    <name type="synonym">Issatchenkia orientalis</name>
    <dbReference type="NCBI Taxonomy" id="4909"/>
    <lineage>
        <taxon>Eukaryota</taxon>
        <taxon>Fungi</taxon>
        <taxon>Dikarya</taxon>
        <taxon>Ascomycota</taxon>
        <taxon>Saccharomycotina</taxon>
        <taxon>Pichiomycetes</taxon>
        <taxon>Pichiales</taxon>
        <taxon>Pichiaceae</taxon>
        <taxon>Pichia</taxon>
    </lineage>
</organism>
<dbReference type="Proteomes" id="UP000195871">
    <property type="component" value="Unassembled WGS sequence"/>
</dbReference>
<dbReference type="AlphaFoldDB" id="A0A099P164"/>
<dbReference type="PANTHER" id="PTHR14269:SF4">
    <property type="entry name" value="CAT EYE SYNDROME CRITICAL REGION PROTEIN 5"/>
    <property type="match status" value="1"/>
</dbReference>
<evidence type="ECO:0000313" key="9">
    <source>
        <dbReference type="Proteomes" id="UP000249293"/>
    </source>
</evidence>
<dbReference type="InterPro" id="IPR023214">
    <property type="entry name" value="HAD_sf"/>
</dbReference>
<dbReference type="Gene3D" id="3.40.50.1000">
    <property type="entry name" value="HAD superfamily/HAD-like"/>
    <property type="match status" value="3"/>
</dbReference>
<dbReference type="EMBL" id="NHMM01000002">
    <property type="protein sequence ID" value="OUT23442.1"/>
    <property type="molecule type" value="Genomic_DNA"/>
</dbReference>
<dbReference type="InterPro" id="IPR006353">
    <property type="entry name" value="HAD-SF_hydro_IIA_CECR5"/>
</dbReference>
<feature type="compositionally biased region" description="Acidic residues" evidence="1">
    <location>
        <begin position="379"/>
        <end position="389"/>
    </location>
</feature>
<dbReference type="Pfam" id="PF13242">
    <property type="entry name" value="Hydrolase_like"/>
    <property type="match status" value="1"/>
</dbReference>
<gene>
    <name evidence="4" type="ORF">BOH78_1021</name>
    <name evidence="2" type="ORF">C5L36_0A05590</name>
    <name evidence="5" type="ORF">CAS74_001760</name>
    <name evidence="3" type="ORF">JL09_g3067</name>
</gene>
<dbReference type="FunFam" id="3.40.50.1000:FF:000069">
    <property type="entry name" value="HAD-superfamily subfamily IIA hydrolase"/>
    <property type="match status" value="1"/>
</dbReference>
<dbReference type="eggNOG" id="KOG1618">
    <property type="taxonomic scope" value="Eukaryota"/>
</dbReference>
<feature type="compositionally biased region" description="Polar residues" evidence="1">
    <location>
        <begin position="355"/>
        <end position="377"/>
    </location>
</feature>
<protein>
    <submittedName>
        <fullName evidence="4">Cat eye syndrome critical region protein 5</fullName>
    </submittedName>
    <submittedName>
        <fullName evidence="5">TIGR01456 family HAD hydrolase</fullName>
    </submittedName>
</protein>
<evidence type="ECO:0000256" key="1">
    <source>
        <dbReference type="SAM" id="MobiDB-lite"/>
    </source>
</evidence>
<evidence type="ECO:0000313" key="2">
    <source>
        <dbReference type="EMBL" id="AWU73964.1"/>
    </source>
</evidence>
<dbReference type="InterPro" id="IPR036412">
    <property type="entry name" value="HAD-like_sf"/>
</dbReference>
<dbReference type="GO" id="GO:0005739">
    <property type="term" value="C:mitochondrion"/>
    <property type="evidence" value="ECO:0007669"/>
    <property type="project" value="TreeGrafter"/>
</dbReference>
<reference evidence="7" key="3">
    <citation type="journal article" date="2017" name="Genome Announc.">
        <title>Genome sequences of Cyberlindnera fabianii 65, Pichia kudriavzevii 129, and Saccharomyces cerevisiae 131 isolated from fermented masau fruits in Zimbabwe.</title>
        <authorList>
            <person name="van Rijswijck I.M.H."/>
            <person name="Derks M.F.L."/>
            <person name="Abee T."/>
            <person name="de Ridder D."/>
            <person name="Smid E.J."/>
        </authorList>
    </citation>
    <scope>NUCLEOTIDE SEQUENCE [LARGE SCALE GENOMIC DNA]</scope>
    <source>
        <strain evidence="7">129</strain>
    </source>
</reference>
<keyword evidence="5" id="KW-0378">Hydrolase</keyword>
<keyword evidence="9" id="KW-1185">Reference proteome</keyword>
<evidence type="ECO:0000313" key="7">
    <source>
        <dbReference type="Proteomes" id="UP000189274"/>
    </source>
</evidence>
<reference evidence="3" key="2">
    <citation type="submission" date="2014-08" db="EMBL/GenBank/DDBJ databases">
        <title>Exploiting Issatchenkia orientalis SD108 for Succinic Acid Production.</title>
        <authorList>
            <person name="Xiao H."/>
            <person name="Shao Z."/>
            <person name="Jiang Y."/>
            <person name="Dole S."/>
            <person name="Zhao H."/>
        </authorList>
    </citation>
    <scope>NUCLEOTIDE SEQUENCE [LARGE SCALE GENOMIC DNA]</scope>
    <source>
        <strain evidence="3">SD108</strain>
    </source>
</reference>
<feature type="region of interest" description="Disordered" evidence="1">
    <location>
        <begin position="355"/>
        <end position="397"/>
    </location>
</feature>
<accession>A0A099P164</accession>
<evidence type="ECO:0000313" key="6">
    <source>
        <dbReference type="Proteomes" id="UP000029867"/>
    </source>
</evidence>
<dbReference type="EMBL" id="JQFK01000029">
    <property type="protein sequence ID" value="KGK37816.1"/>
    <property type="molecule type" value="Genomic_DNA"/>
</dbReference>
<dbReference type="EMBL" id="CP028773">
    <property type="protein sequence ID" value="AWU73964.1"/>
    <property type="molecule type" value="Genomic_DNA"/>
</dbReference>
<dbReference type="EMBL" id="MQVM01000003">
    <property type="protein sequence ID" value="ONH76726.1"/>
    <property type="molecule type" value="Genomic_DNA"/>
</dbReference>
<dbReference type="HOGENOM" id="CLU_030880_3_2_1"/>
<evidence type="ECO:0000313" key="3">
    <source>
        <dbReference type="EMBL" id="KGK37816.1"/>
    </source>
</evidence>
<name>A0A099P164_PICKU</name>
<proteinExistence type="predicted"/>
<evidence type="ECO:0000313" key="4">
    <source>
        <dbReference type="EMBL" id="ONH76726.1"/>
    </source>
</evidence>
<dbReference type="Proteomes" id="UP000249293">
    <property type="component" value="Chromosome 1"/>
</dbReference>
<reference evidence="4" key="4">
    <citation type="submission" date="2017-01" db="EMBL/GenBank/DDBJ databases">
        <authorList>
            <person name="Mah S.A."/>
            <person name="Swanson W.J."/>
            <person name="Moy G.W."/>
            <person name="Vacquier V.D."/>
        </authorList>
    </citation>
    <scope>NUCLEOTIDE SEQUENCE [LARGE SCALE GENOMIC DNA]</scope>
    <source>
        <strain evidence="4">129</strain>
    </source>
</reference>
<dbReference type="InterPro" id="IPR050324">
    <property type="entry name" value="CDP-alcohol_PTase-I"/>
</dbReference>
<dbReference type="SUPFAM" id="SSF56784">
    <property type="entry name" value="HAD-like"/>
    <property type="match status" value="2"/>
</dbReference>
<reference evidence="2 9" key="6">
    <citation type="submission" date="2018-06" db="EMBL/GenBank/DDBJ databases">
        <title>Population genomics shows no distinction between pathogenic Candida krusei and environmental Pichia kudriavzevii: One species, four names.</title>
        <authorList>
            <person name="Douglass A.P."/>
            <person name="Offei B."/>
            <person name="Braun-Galleani S."/>
            <person name="Coughlan A.Y."/>
            <person name="Martos A."/>
            <person name="Ortiz-Merino R.A."/>
            <person name="Byrne K.P."/>
            <person name="Wolfe K.H."/>
        </authorList>
    </citation>
    <scope>NUCLEOTIDE SEQUENCE [LARGE SCALE GENOMIC DNA]</scope>
    <source>
        <strain evidence="2 9">CBS573</strain>
    </source>
</reference>
<evidence type="ECO:0000313" key="5">
    <source>
        <dbReference type="EMBL" id="OUT23442.1"/>
    </source>
</evidence>
<dbReference type="STRING" id="4909.A0A099P164"/>